<evidence type="ECO:0000313" key="4">
    <source>
        <dbReference type="Proteomes" id="UP001385499"/>
    </source>
</evidence>
<feature type="transmembrane region" description="Helical" evidence="1">
    <location>
        <begin position="124"/>
        <end position="143"/>
    </location>
</feature>
<keyword evidence="1" id="KW-0472">Membrane</keyword>
<evidence type="ECO:0000256" key="1">
    <source>
        <dbReference type="SAM" id="Phobius"/>
    </source>
</evidence>
<dbReference type="EMBL" id="JBAKIA010000028">
    <property type="protein sequence ID" value="MEJ8476826.1"/>
    <property type="molecule type" value="Genomic_DNA"/>
</dbReference>
<name>A0ABU8TRM5_9HYPH</name>
<keyword evidence="1" id="KW-1133">Transmembrane helix</keyword>
<reference evidence="3 4" key="1">
    <citation type="submission" date="2024-02" db="EMBL/GenBank/DDBJ databases">
        <title>Roseibium algae sp. nov., isolated from marine alga (Grateloupia sp.), showing potential in myo-inositol conversion.</title>
        <authorList>
            <person name="Wang Y."/>
        </authorList>
    </citation>
    <scope>NUCLEOTIDE SEQUENCE [LARGE SCALE GENOMIC DNA]</scope>
    <source>
        <strain evidence="3 4">H3510</strain>
    </source>
</reference>
<dbReference type="InterPro" id="IPR009936">
    <property type="entry name" value="DUF1468"/>
</dbReference>
<feature type="transmembrane region" description="Helical" evidence="1">
    <location>
        <begin position="12"/>
        <end position="32"/>
    </location>
</feature>
<protein>
    <submittedName>
        <fullName evidence="3">Tripartite tricarboxylate transporter TctB family protein</fullName>
    </submittedName>
</protein>
<sequence>MDQDFRIRRPDLILGLALVGVGVGAAALSVNYDIGHLNDIGAGFFPLIVAACLILCGLLIGLFSFSSPETTLVLPKNGVRAILAIFCAIFAFSMTIEPLGLVPAIVLTVIISAFGSHEVVGKHLLIVAIVLPIICYLTFIMGLDLHVPAFQLGR</sequence>
<dbReference type="RefSeq" id="WP_340277613.1">
    <property type="nucleotide sequence ID" value="NZ_JBAKIA010000028.1"/>
</dbReference>
<proteinExistence type="predicted"/>
<feature type="domain" description="DUF1468" evidence="2">
    <location>
        <begin position="13"/>
        <end position="148"/>
    </location>
</feature>
<organism evidence="3 4">
    <name type="scientific">Roseibium algae</name>
    <dbReference type="NCBI Taxonomy" id="3123038"/>
    <lineage>
        <taxon>Bacteria</taxon>
        <taxon>Pseudomonadati</taxon>
        <taxon>Pseudomonadota</taxon>
        <taxon>Alphaproteobacteria</taxon>
        <taxon>Hyphomicrobiales</taxon>
        <taxon>Stappiaceae</taxon>
        <taxon>Roseibium</taxon>
    </lineage>
</organism>
<keyword evidence="4" id="KW-1185">Reference proteome</keyword>
<gene>
    <name evidence="3" type="ORF">V6575_22345</name>
</gene>
<comment type="caution">
    <text evidence="3">The sequence shown here is derived from an EMBL/GenBank/DDBJ whole genome shotgun (WGS) entry which is preliminary data.</text>
</comment>
<evidence type="ECO:0000313" key="3">
    <source>
        <dbReference type="EMBL" id="MEJ8476826.1"/>
    </source>
</evidence>
<feature type="transmembrane region" description="Helical" evidence="1">
    <location>
        <begin position="100"/>
        <end position="117"/>
    </location>
</feature>
<accession>A0ABU8TRM5</accession>
<dbReference type="Proteomes" id="UP001385499">
    <property type="component" value="Unassembled WGS sequence"/>
</dbReference>
<keyword evidence="1" id="KW-0812">Transmembrane</keyword>
<feature type="transmembrane region" description="Helical" evidence="1">
    <location>
        <begin position="44"/>
        <end position="65"/>
    </location>
</feature>
<evidence type="ECO:0000259" key="2">
    <source>
        <dbReference type="Pfam" id="PF07331"/>
    </source>
</evidence>
<feature type="transmembrane region" description="Helical" evidence="1">
    <location>
        <begin position="77"/>
        <end position="94"/>
    </location>
</feature>
<dbReference type="Pfam" id="PF07331">
    <property type="entry name" value="TctB"/>
    <property type="match status" value="1"/>
</dbReference>